<comment type="pathway">
    <text evidence="1">Lipid metabolism.</text>
</comment>
<name>A0AAW9RIH2_9GAMM</name>
<evidence type="ECO:0000256" key="1">
    <source>
        <dbReference type="ARBA" id="ARBA00005189"/>
    </source>
</evidence>
<dbReference type="EMBL" id="JAZHOG010000003">
    <property type="protein sequence ID" value="MEJ8567296.1"/>
    <property type="molecule type" value="Genomic_DNA"/>
</dbReference>
<evidence type="ECO:0000313" key="9">
    <source>
        <dbReference type="Proteomes" id="UP001359886"/>
    </source>
</evidence>
<feature type="domain" description="Phospholipid/glycerol acyltransferase" evidence="7">
    <location>
        <begin position="73"/>
        <end position="185"/>
    </location>
</feature>
<gene>
    <name evidence="8" type="ORF">V3330_06620</name>
</gene>
<evidence type="ECO:0000256" key="2">
    <source>
        <dbReference type="ARBA" id="ARBA00022516"/>
    </source>
</evidence>
<comment type="caution">
    <text evidence="8">The sequence shown here is derived from an EMBL/GenBank/DDBJ whole genome shotgun (WGS) entry which is preliminary data.</text>
</comment>
<keyword evidence="2" id="KW-0444">Lipid biosynthesis</keyword>
<keyword evidence="4" id="KW-0443">Lipid metabolism</keyword>
<dbReference type="GO" id="GO:0003841">
    <property type="term" value="F:1-acylglycerol-3-phosphate O-acyltransferase activity"/>
    <property type="evidence" value="ECO:0007669"/>
    <property type="project" value="TreeGrafter"/>
</dbReference>
<evidence type="ECO:0000256" key="6">
    <source>
        <dbReference type="SAM" id="Phobius"/>
    </source>
</evidence>
<keyword evidence="3" id="KW-0808">Transferase</keyword>
<dbReference type="SUPFAM" id="SSF69593">
    <property type="entry name" value="Glycerol-3-phosphate (1)-acyltransferase"/>
    <property type="match status" value="1"/>
</dbReference>
<keyword evidence="6" id="KW-1133">Transmembrane helix</keyword>
<proteinExistence type="predicted"/>
<keyword evidence="5 8" id="KW-0012">Acyltransferase</keyword>
<dbReference type="PANTHER" id="PTHR10434">
    <property type="entry name" value="1-ACYL-SN-GLYCEROL-3-PHOSPHATE ACYLTRANSFERASE"/>
    <property type="match status" value="1"/>
</dbReference>
<dbReference type="CDD" id="cd07989">
    <property type="entry name" value="LPLAT_AGPAT-like"/>
    <property type="match status" value="1"/>
</dbReference>
<feature type="transmembrane region" description="Helical" evidence="6">
    <location>
        <begin position="12"/>
        <end position="32"/>
    </location>
</feature>
<accession>A0AAW9RIH2</accession>
<dbReference type="SMART" id="SM00563">
    <property type="entry name" value="PlsC"/>
    <property type="match status" value="1"/>
</dbReference>
<evidence type="ECO:0000259" key="7">
    <source>
        <dbReference type="SMART" id="SM00563"/>
    </source>
</evidence>
<dbReference type="PANTHER" id="PTHR10434:SF64">
    <property type="entry name" value="1-ACYL-SN-GLYCEROL-3-PHOSPHATE ACYLTRANSFERASE-RELATED"/>
    <property type="match status" value="1"/>
</dbReference>
<evidence type="ECO:0000256" key="3">
    <source>
        <dbReference type="ARBA" id="ARBA00022679"/>
    </source>
</evidence>
<dbReference type="InterPro" id="IPR002123">
    <property type="entry name" value="Plipid/glycerol_acylTrfase"/>
</dbReference>
<protein>
    <submittedName>
        <fullName evidence="8">Lysophospholipid acyltransferase family protein</fullName>
    </submittedName>
</protein>
<evidence type="ECO:0000313" key="8">
    <source>
        <dbReference type="EMBL" id="MEJ8567296.1"/>
    </source>
</evidence>
<sequence>MSGWRLFYRVPWLLAHLLIGLPLTLLTFLPPFNRPPASGRSVNEVVQAWWAAMVCRIFGLRRKVSGSFEPGPHLVAANHISWLDIQLLHSLSTMGFVAKAEIERWPLAGWLARIGETVFHQRGNHDSSRGVVVTMAERLKNGRKVAIFAEGGILPGPGIKRFHARLFAAALESNAWVQPVMVRYVRAGAADEEVTFLPGEGFLGNFFRLLARSPCTAEVWILPRFRPGDLPRREIALRAQKAVEQAWASAPLP</sequence>
<dbReference type="AlphaFoldDB" id="A0AAW9RIH2"/>
<reference evidence="8 9" key="1">
    <citation type="submission" date="2024-02" db="EMBL/GenBank/DDBJ databases">
        <title>A novel Wenzhouxiangellaceae bacterium, isolated from coastal sediments.</title>
        <authorList>
            <person name="Du Z.-J."/>
            <person name="Ye Y.-Q."/>
            <person name="Zhang X.-Y."/>
        </authorList>
    </citation>
    <scope>NUCLEOTIDE SEQUENCE [LARGE SCALE GENOMIC DNA]</scope>
    <source>
        <strain evidence="8 9">CH-27</strain>
    </source>
</reference>
<keyword evidence="6" id="KW-0812">Transmembrane</keyword>
<keyword evidence="9" id="KW-1185">Reference proteome</keyword>
<evidence type="ECO:0000256" key="5">
    <source>
        <dbReference type="ARBA" id="ARBA00023315"/>
    </source>
</evidence>
<evidence type="ECO:0000256" key="4">
    <source>
        <dbReference type="ARBA" id="ARBA00023098"/>
    </source>
</evidence>
<organism evidence="8 9">
    <name type="scientific">Elongatibacter sediminis</name>
    <dbReference type="NCBI Taxonomy" id="3119006"/>
    <lineage>
        <taxon>Bacteria</taxon>
        <taxon>Pseudomonadati</taxon>
        <taxon>Pseudomonadota</taxon>
        <taxon>Gammaproteobacteria</taxon>
        <taxon>Chromatiales</taxon>
        <taxon>Wenzhouxiangellaceae</taxon>
        <taxon>Elongatibacter</taxon>
    </lineage>
</organism>
<keyword evidence="6" id="KW-0472">Membrane</keyword>
<dbReference type="Pfam" id="PF01553">
    <property type="entry name" value="Acyltransferase"/>
    <property type="match status" value="1"/>
</dbReference>
<dbReference type="RefSeq" id="WP_354694609.1">
    <property type="nucleotide sequence ID" value="NZ_JAZHOG010000003.1"/>
</dbReference>
<dbReference type="Proteomes" id="UP001359886">
    <property type="component" value="Unassembled WGS sequence"/>
</dbReference>
<dbReference type="GO" id="GO:0006654">
    <property type="term" value="P:phosphatidic acid biosynthetic process"/>
    <property type="evidence" value="ECO:0007669"/>
    <property type="project" value="TreeGrafter"/>
</dbReference>